<evidence type="ECO:0000256" key="1">
    <source>
        <dbReference type="ARBA" id="ARBA00004141"/>
    </source>
</evidence>
<comment type="similarity">
    <text evidence="2 6">Belongs to the ABC-3 integral membrane protein family.</text>
</comment>
<evidence type="ECO:0000256" key="3">
    <source>
        <dbReference type="ARBA" id="ARBA00022692"/>
    </source>
</evidence>
<dbReference type="Pfam" id="PF00950">
    <property type="entry name" value="ABC-3"/>
    <property type="match status" value="1"/>
</dbReference>
<dbReference type="GO" id="GO:0043190">
    <property type="term" value="C:ATP-binding cassette (ABC) transporter complex"/>
    <property type="evidence" value="ECO:0007669"/>
    <property type="project" value="InterPro"/>
</dbReference>
<comment type="subcellular location">
    <subcellularLocation>
        <location evidence="6">Cell membrane</location>
        <topology evidence="6">Multi-pass membrane protein</topology>
    </subcellularLocation>
    <subcellularLocation>
        <location evidence="1">Membrane</location>
        <topology evidence="1">Multi-pass membrane protein</topology>
    </subcellularLocation>
</comment>
<feature type="transmembrane region" description="Helical" evidence="7">
    <location>
        <begin position="65"/>
        <end position="86"/>
    </location>
</feature>
<protein>
    <submittedName>
        <fullName evidence="8">ABC 3 transport family protein</fullName>
    </submittedName>
</protein>
<feature type="transmembrane region" description="Helical" evidence="7">
    <location>
        <begin position="171"/>
        <end position="189"/>
    </location>
</feature>
<evidence type="ECO:0000256" key="2">
    <source>
        <dbReference type="ARBA" id="ARBA00008034"/>
    </source>
</evidence>
<dbReference type="KEGG" id="npy:NPRO_03850"/>
<dbReference type="PANTHER" id="PTHR30477:SF19">
    <property type="entry name" value="METAL ABC TRANSPORTER PERMEASE"/>
    <property type="match status" value="1"/>
</dbReference>
<keyword evidence="3 6" id="KW-0812">Transmembrane</keyword>
<evidence type="ECO:0000313" key="9">
    <source>
        <dbReference type="Proteomes" id="UP000662873"/>
    </source>
</evidence>
<evidence type="ECO:0000256" key="5">
    <source>
        <dbReference type="ARBA" id="ARBA00023136"/>
    </source>
</evidence>
<dbReference type="InterPro" id="IPR037294">
    <property type="entry name" value="ABC_BtuC-like"/>
</dbReference>
<evidence type="ECO:0000256" key="7">
    <source>
        <dbReference type="SAM" id="Phobius"/>
    </source>
</evidence>
<dbReference type="PANTHER" id="PTHR30477">
    <property type="entry name" value="ABC-TRANSPORTER METAL-BINDING PROTEIN"/>
    <property type="match status" value="1"/>
</dbReference>
<dbReference type="EMBL" id="AP021858">
    <property type="protein sequence ID" value="BBO22790.1"/>
    <property type="molecule type" value="Genomic_DNA"/>
</dbReference>
<keyword evidence="6" id="KW-0813">Transport</keyword>
<sequence>MGEFWTFMGPAVLAAVFMSPIHALFGLHIVRRGLIFIDLAVAQVAAFGMSLAIGQGYEAQSPTAYWYSVGFALAGALLISITRFRLGRVPHEAIIGVVYVLATAASIIVLEFSPSGHGLEELKNMLAGNILFVTSDQLRSTAWSYGIILAILLVLWRSISRLTLAGEKEKGARSVLLDFVFYSLLGFVVASSVKIAGVLVVFSWLVMPAVVAFFFVDKLLAAAAVALPVGVIGSILGLLVSYHAPALKLHHVHEAESTIEYAGAAGWPSGPAIVATIGSIVAVAYVARLLIRQRSGGANE</sequence>
<evidence type="ECO:0000313" key="8">
    <source>
        <dbReference type="EMBL" id="BBO22790.1"/>
    </source>
</evidence>
<organism evidence="8 9">
    <name type="scientific">Candidatus Nitrosymbiomonas proteolyticus</name>
    <dbReference type="NCBI Taxonomy" id="2608984"/>
    <lineage>
        <taxon>Bacteria</taxon>
        <taxon>Bacillati</taxon>
        <taxon>Armatimonadota</taxon>
        <taxon>Armatimonadota incertae sedis</taxon>
        <taxon>Candidatus Nitrosymbiomonas</taxon>
    </lineage>
</organism>
<feature type="transmembrane region" description="Helical" evidence="7">
    <location>
        <begin position="6"/>
        <end position="27"/>
    </location>
</feature>
<keyword evidence="4 7" id="KW-1133">Transmembrane helix</keyword>
<dbReference type="AlphaFoldDB" id="A0A809R5F0"/>
<gene>
    <name evidence="8" type="ORF">NPRO_03850</name>
</gene>
<evidence type="ECO:0000256" key="6">
    <source>
        <dbReference type="RuleBase" id="RU003943"/>
    </source>
</evidence>
<dbReference type="SUPFAM" id="SSF81345">
    <property type="entry name" value="ABC transporter involved in vitamin B12 uptake, BtuC"/>
    <property type="match status" value="1"/>
</dbReference>
<feature type="transmembrane region" description="Helical" evidence="7">
    <location>
        <begin position="195"/>
        <end position="216"/>
    </location>
</feature>
<feature type="transmembrane region" description="Helical" evidence="7">
    <location>
        <begin position="93"/>
        <end position="112"/>
    </location>
</feature>
<reference evidence="8" key="1">
    <citation type="journal article" name="DNA Res.">
        <title>The physiological potential of anammox bacteria as revealed by their core genome structure.</title>
        <authorList>
            <person name="Okubo T."/>
            <person name="Toyoda A."/>
            <person name="Fukuhara K."/>
            <person name="Uchiyama I."/>
            <person name="Harigaya Y."/>
            <person name="Kuroiwa M."/>
            <person name="Suzuki T."/>
            <person name="Murakami Y."/>
            <person name="Suwa Y."/>
            <person name="Takami H."/>
        </authorList>
    </citation>
    <scope>NUCLEOTIDE SEQUENCE</scope>
    <source>
        <strain evidence="8">317325-2</strain>
    </source>
</reference>
<dbReference type="Gene3D" id="1.10.3470.10">
    <property type="entry name" value="ABC transporter involved in vitamin B12 uptake, BtuC"/>
    <property type="match status" value="1"/>
</dbReference>
<dbReference type="GO" id="GO:0010043">
    <property type="term" value="P:response to zinc ion"/>
    <property type="evidence" value="ECO:0007669"/>
    <property type="project" value="TreeGrafter"/>
</dbReference>
<keyword evidence="5 7" id="KW-0472">Membrane</keyword>
<feature type="transmembrane region" description="Helical" evidence="7">
    <location>
        <begin position="272"/>
        <end position="291"/>
    </location>
</feature>
<name>A0A809R5F0_9BACT</name>
<evidence type="ECO:0000256" key="4">
    <source>
        <dbReference type="ARBA" id="ARBA00022989"/>
    </source>
</evidence>
<feature type="transmembrane region" description="Helical" evidence="7">
    <location>
        <begin position="223"/>
        <end position="244"/>
    </location>
</feature>
<feature type="transmembrane region" description="Helical" evidence="7">
    <location>
        <begin position="142"/>
        <end position="159"/>
    </location>
</feature>
<dbReference type="Proteomes" id="UP000662873">
    <property type="component" value="Chromosome"/>
</dbReference>
<proteinExistence type="inferred from homology"/>
<dbReference type="InterPro" id="IPR001626">
    <property type="entry name" value="ABC_TroCD"/>
</dbReference>
<feature type="transmembrane region" description="Helical" evidence="7">
    <location>
        <begin position="34"/>
        <end position="53"/>
    </location>
</feature>
<dbReference type="GO" id="GO:0055085">
    <property type="term" value="P:transmembrane transport"/>
    <property type="evidence" value="ECO:0007669"/>
    <property type="project" value="InterPro"/>
</dbReference>
<accession>A0A809R5F0</accession>